<reference evidence="1 2" key="1">
    <citation type="submission" date="2018-06" db="EMBL/GenBank/DDBJ databases">
        <title>A transcriptomic atlas of mushroom development highlights an independent origin of complex multicellularity.</title>
        <authorList>
            <consortium name="DOE Joint Genome Institute"/>
            <person name="Krizsan K."/>
            <person name="Almasi E."/>
            <person name="Merenyi Z."/>
            <person name="Sahu N."/>
            <person name="Viragh M."/>
            <person name="Koszo T."/>
            <person name="Mondo S."/>
            <person name="Kiss B."/>
            <person name="Balint B."/>
            <person name="Kues U."/>
            <person name="Barry K."/>
            <person name="Hegedus J.C."/>
            <person name="Henrissat B."/>
            <person name="Johnson J."/>
            <person name="Lipzen A."/>
            <person name="Ohm R."/>
            <person name="Nagy I."/>
            <person name="Pangilinan J."/>
            <person name="Yan J."/>
            <person name="Xiong Y."/>
            <person name="Grigoriev I.V."/>
            <person name="Hibbett D.S."/>
            <person name="Nagy L.G."/>
        </authorList>
    </citation>
    <scope>NUCLEOTIDE SEQUENCE [LARGE SCALE GENOMIC DNA]</scope>
    <source>
        <strain evidence="1 2">SZMC22713</strain>
    </source>
</reference>
<gene>
    <name evidence="1" type="ORF">BD410DRAFT_725041</name>
</gene>
<evidence type="ECO:0000313" key="1">
    <source>
        <dbReference type="EMBL" id="TDL20880.1"/>
    </source>
</evidence>
<dbReference type="EMBL" id="ML170184">
    <property type="protein sequence ID" value="TDL20880.1"/>
    <property type="molecule type" value="Genomic_DNA"/>
</dbReference>
<keyword evidence="2" id="KW-1185">Reference proteome</keyword>
<dbReference type="Proteomes" id="UP000294933">
    <property type="component" value="Unassembled WGS sequence"/>
</dbReference>
<protein>
    <submittedName>
        <fullName evidence="1">Uncharacterized protein</fullName>
    </submittedName>
</protein>
<name>A0A4Y7Q259_9AGAM</name>
<dbReference type="STRING" id="50990.A0A4Y7Q259"/>
<accession>A0A4Y7Q259</accession>
<evidence type="ECO:0000313" key="2">
    <source>
        <dbReference type="Proteomes" id="UP000294933"/>
    </source>
</evidence>
<dbReference type="OrthoDB" id="1607513at2759"/>
<sequence>MCELWLSVKINFHITFPGRALLYRSEIDSFVVKNRELRKFELSSPDWDAIKMVCGWLQCFRDATTQMSATKDSTLSSVNAVFKRLQDQVRKTLRDLLSTAPPELRDSLLQAHRKLSDYFSTFDASPYYTW</sequence>
<organism evidence="1 2">
    <name type="scientific">Rickenella mellea</name>
    <dbReference type="NCBI Taxonomy" id="50990"/>
    <lineage>
        <taxon>Eukaryota</taxon>
        <taxon>Fungi</taxon>
        <taxon>Dikarya</taxon>
        <taxon>Basidiomycota</taxon>
        <taxon>Agaricomycotina</taxon>
        <taxon>Agaricomycetes</taxon>
        <taxon>Hymenochaetales</taxon>
        <taxon>Rickenellaceae</taxon>
        <taxon>Rickenella</taxon>
    </lineage>
</organism>
<dbReference type="AlphaFoldDB" id="A0A4Y7Q259"/>
<proteinExistence type="predicted"/>
<dbReference type="VEuPathDB" id="FungiDB:BD410DRAFT_725041"/>